<dbReference type="AlphaFoldDB" id="A0A2D0MYL9"/>
<dbReference type="Pfam" id="PF07494">
    <property type="entry name" value="Reg_prop"/>
    <property type="match status" value="6"/>
</dbReference>
<sequence length="396" mass="44843">MYPEVRSRSPIYLGKLILHQVKHQLMLRISCWILTGLFPISLLIFSCNGQAQSPSTTEPEPVSETKIPKYYELSDAVRCAFLDQDGIMWFGTNNEGLYRLEDSVFTQYTVEDGLCSNYISCIEADDRGDLWFGTDAGLCRYNGQTFTPVPIPWDGNEDLWGPGMNANLVLCLLNDQKGLLWLGTWGNGVHRFDPRRETDTGTYEFSSYLQDQGSLYEDSLHRNVIQSMLEDREGNIWLTSMSHGGVSRYDGKTFTQFTMEDGLSDDMVFSCLEDHEGNIWLGMLGNRAGTLQKYDGRSFTEFREVDGLCSRNIINMFEDRTGKLWLGSGRGELCIYNPNAAGELKFSAFTNADGKTFNKIRFITEDASGNIWFGGNYGQLYHYDGHTLNDFTQKGS</sequence>
<accession>A0A2D0MYL9</accession>
<gene>
    <name evidence="2" type="ORF">CRP01_37500</name>
</gene>
<keyword evidence="1" id="KW-0597">Phosphoprotein</keyword>
<dbReference type="Gene3D" id="2.130.10.10">
    <property type="entry name" value="YVTN repeat-like/Quinoprotein amine dehydrogenase"/>
    <property type="match status" value="4"/>
</dbReference>
<dbReference type="GO" id="GO:0000155">
    <property type="term" value="F:phosphorelay sensor kinase activity"/>
    <property type="evidence" value="ECO:0007669"/>
    <property type="project" value="TreeGrafter"/>
</dbReference>
<dbReference type="PANTHER" id="PTHR43547:SF2">
    <property type="entry name" value="HYBRID SIGNAL TRANSDUCTION HISTIDINE KINASE C"/>
    <property type="match status" value="1"/>
</dbReference>
<evidence type="ECO:0000256" key="1">
    <source>
        <dbReference type="ARBA" id="ARBA00022553"/>
    </source>
</evidence>
<comment type="caution">
    <text evidence="2">The sequence shown here is derived from an EMBL/GenBank/DDBJ whole genome shotgun (WGS) entry which is preliminary data.</text>
</comment>
<dbReference type="SUPFAM" id="SSF63829">
    <property type="entry name" value="Calcium-dependent phosphotriesterase"/>
    <property type="match status" value="2"/>
</dbReference>
<dbReference type="EMBL" id="PDUD01000056">
    <property type="protein sequence ID" value="PHN01364.1"/>
    <property type="molecule type" value="Genomic_DNA"/>
</dbReference>
<dbReference type="PANTHER" id="PTHR43547">
    <property type="entry name" value="TWO-COMPONENT HISTIDINE KINASE"/>
    <property type="match status" value="1"/>
</dbReference>
<dbReference type="InterPro" id="IPR015943">
    <property type="entry name" value="WD40/YVTN_repeat-like_dom_sf"/>
</dbReference>
<dbReference type="InterPro" id="IPR011110">
    <property type="entry name" value="Reg_prop"/>
</dbReference>
<evidence type="ECO:0000313" key="3">
    <source>
        <dbReference type="Proteomes" id="UP000223913"/>
    </source>
</evidence>
<proteinExistence type="predicted"/>
<name>A0A2D0MYL9_FLAN2</name>
<evidence type="ECO:0000313" key="2">
    <source>
        <dbReference type="EMBL" id="PHN01364.1"/>
    </source>
</evidence>
<keyword evidence="3" id="KW-1185">Reference proteome</keyword>
<evidence type="ECO:0008006" key="4">
    <source>
        <dbReference type="Google" id="ProtNLM"/>
    </source>
</evidence>
<reference evidence="2 3" key="1">
    <citation type="submission" date="2017-10" db="EMBL/GenBank/DDBJ databases">
        <title>The draft genome sequence of Lewinella nigricans NBRC 102662.</title>
        <authorList>
            <person name="Wang K."/>
        </authorList>
    </citation>
    <scope>NUCLEOTIDE SEQUENCE [LARGE SCALE GENOMIC DNA]</scope>
    <source>
        <strain evidence="2 3">NBRC 102662</strain>
    </source>
</reference>
<dbReference type="OrthoDB" id="799853at2"/>
<organism evidence="2 3">
    <name type="scientific">Flavilitoribacter nigricans (strain ATCC 23147 / DSM 23189 / NBRC 102662 / NCIMB 1420 / SS-2)</name>
    <name type="common">Lewinella nigricans</name>
    <dbReference type="NCBI Taxonomy" id="1122177"/>
    <lineage>
        <taxon>Bacteria</taxon>
        <taxon>Pseudomonadati</taxon>
        <taxon>Bacteroidota</taxon>
        <taxon>Saprospiria</taxon>
        <taxon>Saprospirales</taxon>
        <taxon>Lewinellaceae</taxon>
        <taxon>Flavilitoribacter</taxon>
    </lineage>
</organism>
<dbReference type="Proteomes" id="UP000223913">
    <property type="component" value="Unassembled WGS sequence"/>
</dbReference>
<protein>
    <recommendedName>
        <fullName evidence="4">Histidine kinase</fullName>
    </recommendedName>
</protein>